<comment type="cofactor">
    <cofactor evidence="1 6">
        <name>heme</name>
        <dbReference type="ChEBI" id="CHEBI:30413"/>
    </cofactor>
</comment>
<evidence type="ECO:0000313" key="8">
    <source>
        <dbReference type="EMBL" id="KAF4338053.1"/>
    </source>
</evidence>
<dbReference type="PANTHER" id="PTHR24305">
    <property type="entry name" value="CYTOCHROME P450"/>
    <property type="match status" value="1"/>
</dbReference>
<feature type="binding site" description="axial binding residue" evidence="6">
    <location>
        <position position="424"/>
    </location>
    <ligand>
        <name>heme</name>
        <dbReference type="ChEBI" id="CHEBI:30413"/>
    </ligand>
    <ligandPart>
        <name>Fe</name>
        <dbReference type="ChEBI" id="CHEBI:18248"/>
    </ligandPart>
</feature>
<evidence type="ECO:0000256" key="5">
    <source>
        <dbReference type="ARBA" id="ARBA00023004"/>
    </source>
</evidence>
<evidence type="ECO:0000256" key="6">
    <source>
        <dbReference type="PIRSR" id="PIRSR602401-1"/>
    </source>
</evidence>
<dbReference type="GO" id="GO:0005506">
    <property type="term" value="F:iron ion binding"/>
    <property type="evidence" value="ECO:0007669"/>
    <property type="project" value="InterPro"/>
</dbReference>
<organism evidence="8 9">
    <name type="scientific">Fusarium beomiforme</name>
    <dbReference type="NCBI Taxonomy" id="44412"/>
    <lineage>
        <taxon>Eukaryota</taxon>
        <taxon>Fungi</taxon>
        <taxon>Dikarya</taxon>
        <taxon>Ascomycota</taxon>
        <taxon>Pezizomycotina</taxon>
        <taxon>Sordariomycetes</taxon>
        <taxon>Hypocreomycetidae</taxon>
        <taxon>Hypocreales</taxon>
        <taxon>Nectriaceae</taxon>
        <taxon>Fusarium</taxon>
        <taxon>Fusarium burgessii species complex</taxon>
    </lineage>
</organism>
<dbReference type="InterPro" id="IPR001128">
    <property type="entry name" value="Cyt_P450"/>
</dbReference>
<reference evidence="8" key="2">
    <citation type="submission" date="2020-02" db="EMBL/GenBank/DDBJ databases">
        <title>Identification and distribution of gene clusters putatively required for synthesis of sphingolipid metabolism inhibitors in phylogenetically diverse species of the filamentous fungus Fusarium.</title>
        <authorList>
            <person name="Kim H.-S."/>
            <person name="Busman M."/>
            <person name="Brown D.W."/>
            <person name="Divon H."/>
            <person name="Uhlig S."/>
            <person name="Proctor R.H."/>
        </authorList>
    </citation>
    <scope>NUCLEOTIDE SEQUENCE</scope>
    <source>
        <strain evidence="8">NRRL 25174</strain>
    </source>
</reference>
<dbReference type="PRINTS" id="PR00385">
    <property type="entry name" value="P450"/>
</dbReference>
<dbReference type="GO" id="GO:0016705">
    <property type="term" value="F:oxidoreductase activity, acting on paired donors, with incorporation or reduction of molecular oxygen"/>
    <property type="evidence" value="ECO:0007669"/>
    <property type="project" value="InterPro"/>
</dbReference>
<evidence type="ECO:0000256" key="2">
    <source>
        <dbReference type="ARBA" id="ARBA00010617"/>
    </source>
</evidence>
<dbReference type="PROSITE" id="PS00086">
    <property type="entry name" value="CYTOCHROME_P450"/>
    <property type="match status" value="1"/>
</dbReference>
<keyword evidence="5 6" id="KW-0408">Iron</keyword>
<dbReference type="Pfam" id="PF00067">
    <property type="entry name" value="p450"/>
    <property type="match status" value="2"/>
</dbReference>
<accession>A0A9P5DXK4</accession>
<dbReference type="OrthoDB" id="1470350at2759"/>
<comment type="similarity">
    <text evidence="2 7">Belongs to the cytochrome P450 family.</text>
</comment>
<gene>
    <name evidence="8" type="ORF">FBEOM_8058</name>
</gene>
<dbReference type="PRINTS" id="PR00463">
    <property type="entry name" value="EP450I"/>
</dbReference>
<proteinExistence type="inferred from homology"/>
<dbReference type="PANTHER" id="PTHR24305:SF210">
    <property type="entry name" value="CYTOCHROME P450 MONOOXYGENASE ASQL-RELATED"/>
    <property type="match status" value="1"/>
</dbReference>
<dbReference type="InterPro" id="IPR002401">
    <property type="entry name" value="Cyt_P450_E_grp-I"/>
</dbReference>
<evidence type="ECO:0000256" key="4">
    <source>
        <dbReference type="ARBA" id="ARBA00022723"/>
    </source>
</evidence>
<keyword evidence="3 6" id="KW-0349">Heme</keyword>
<dbReference type="InterPro" id="IPR050121">
    <property type="entry name" value="Cytochrome_P450_monoxygenase"/>
</dbReference>
<dbReference type="SUPFAM" id="SSF48264">
    <property type="entry name" value="Cytochrome P450"/>
    <property type="match status" value="1"/>
</dbReference>
<sequence length="483" mass="55286">MGVLHTERLTELTLSSVLALSGGLLASIGDPVTRLSVYSAFFHPLAKIPGPKLYAITQLPYFYYLRKGNWVFQLAKLHEQYGPVVRFTPNDVSFITAEASKKIYGHKTAGSKSFEKDFRMYRQNRPCASILVSEQEDHRRMRRLLAHAFSQKALREQGDIVNHYVGLFIKGLTERAQGGEEVDMVAWYNFASFDLIGHLALGQPFGCLENGEYHPWVSRIFKGLKVLAYTQIYFAENEALARLESEGTNSQDFMSYILRHNDEKGMSKLEIIENSSVLMTAGSETTATLLSGTTYFLLKNPDKLEKLTNEIRSTFNSEEEITITQVDQLKYMLAVFNEGFRMFSSDPPVAIGLSRMVPAGGEFIDGYWIPENAAVSMPHWPAYYSELNFRDPKKFVPERWLDDPRYASDNKAILSPFSLGPRDCIGKNLAYTEMRLLLARLLWKFDLQLVPTEQDWFDDQKVFFLWEKGCLLVKLKEVFREKE</sequence>
<dbReference type="CDD" id="cd11058">
    <property type="entry name" value="CYP60B-like"/>
    <property type="match status" value="1"/>
</dbReference>
<dbReference type="EMBL" id="PVQB02000369">
    <property type="protein sequence ID" value="KAF4338053.1"/>
    <property type="molecule type" value="Genomic_DNA"/>
</dbReference>
<dbReference type="AlphaFoldDB" id="A0A9P5DXK4"/>
<evidence type="ECO:0000256" key="3">
    <source>
        <dbReference type="ARBA" id="ARBA00022617"/>
    </source>
</evidence>
<dbReference type="Gene3D" id="1.10.630.10">
    <property type="entry name" value="Cytochrome P450"/>
    <property type="match status" value="1"/>
</dbReference>
<reference evidence="8" key="1">
    <citation type="journal article" date="2017" name="Mycologia">
        <title>Fusarium algeriense, sp. nov., a novel toxigenic crown rot pathogen of durum wheat from Algeria is nested in the Fusarium burgessii species complex.</title>
        <authorList>
            <person name="Laraba I."/>
            <person name="Keddad A."/>
            <person name="Boureghda H."/>
            <person name="Abdallah N."/>
            <person name="Vaughan M.M."/>
            <person name="Proctor R.H."/>
            <person name="Busman M."/>
            <person name="O'Donnell K."/>
        </authorList>
    </citation>
    <scope>NUCLEOTIDE SEQUENCE</scope>
    <source>
        <strain evidence="8">NRRL 25174</strain>
    </source>
</reference>
<keyword evidence="9" id="KW-1185">Reference proteome</keyword>
<dbReference type="InterPro" id="IPR017972">
    <property type="entry name" value="Cyt_P450_CS"/>
</dbReference>
<keyword evidence="4 6" id="KW-0479">Metal-binding</keyword>
<dbReference type="GO" id="GO:0004497">
    <property type="term" value="F:monooxygenase activity"/>
    <property type="evidence" value="ECO:0007669"/>
    <property type="project" value="UniProtKB-KW"/>
</dbReference>
<dbReference type="GO" id="GO:0020037">
    <property type="term" value="F:heme binding"/>
    <property type="evidence" value="ECO:0007669"/>
    <property type="project" value="InterPro"/>
</dbReference>
<evidence type="ECO:0000313" key="9">
    <source>
        <dbReference type="Proteomes" id="UP000730481"/>
    </source>
</evidence>
<evidence type="ECO:0000256" key="7">
    <source>
        <dbReference type="RuleBase" id="RU000461"/>
    </source>
</evidence>
<comment type="caution">
    <text evidence="8">The sequence shown here is derived from an EMBL/GenBank/DDBJ whole genome shotgun (WGS) entry which is preliminary data.</text>
</comment>
<keyword evidence="7" id="KW-0503">Monooxygenase</keyword>
<keyword evidence="7" id="KW-0560">Oxidoreductase</keyword>
<dbReference type="Proteomes" id="UP000730481">
    <property type="component" value="Unassembled WGS sequence"/>
</dbReference>
<protein>
    <submittedName>
        <fullName evidence="8">Isotrichodermin C-15 hydroxylase</fullName>
    </submittedName>
</protein>
<name>A0A9P5DXK4_9HYPO</name>
<dbReference type="InterPro" id="IPR036396">
    <property type="entry name" value="Cyt_P450_sf"/>
</dbReference>
<evidence type="ECO:0000256" key="1">
    <source>
        <dbReference type="ARBA" id="ARBA00001971"/>
    </source>
</evidence>